<dbReference type="OMA" id="GMFNSSW"/>
<dbReference type="InterPro" id="IPR050789">
    <property type="entry name" value="Diverse_Enzym_Activities"/>
</dbReference>
<accession>A0A2I1C0H5</accession>
<evidence type="ECO:0000313" key="5">
    <source>
        <dbReference type="Proteomes" id="UP000234474"/>
    </source>
</evidence>
<name>A0A2I1C0H5_ASPN1</name>
<dbReference type="Pfam" id="PF00144">
    <property type="entry name" value="Beta-lactamase"/>
    <property type="match status" value="1"/>
</dbReference>
<dbReference type="GO" id="GO:0016787">
    <property type="term" value="F:hydrolase activity"/>
    <property type="evidence" value="ECO:0007669"/>
    <property type="project" value="UniProtKB-KW"/>
</dbReference>
<feature type="domain" description="Beta-lactamase-related" evidence="3">
    <location>
        <begin position="5"/>
        <end position="369"/>
    </location>
</feature>
<keyword evidence="2" id="KW-0378">Hydrolase</keyword>
<dbReference type="PANTHER" id="PTHR43283">
    <property type="entry name" value="BETA-LACTAMASE-RELATED"/>
    <property type="match status" value="1"/>
</dbReference>
<comment type="caution">
    <text evidence="4">The sequence shown here is derived from an EMBL/GenBank/DDBJ whole genome shotgun (WGS) entry which is preliminary data.</text>
</comment>
<reference evidence="5" key="1">
    <citation type="journal article" date="2018" name="Proc. Natl. Acad. Sci. U.S.A.">
        <title>Linking secondary metabolites to gene clusters through genome sequencing of six diverse Aspergillus species.</title>
        <authorList>
            <person name="Kaerboelling I."/>
            <person name="Vesth T.C."/>
            <person name="Frisvad J.C."/>
            <person name="Nybo J.L."/>
            <person name="Theobald S."/>
            <person name="Kuo A."/>
            <person name="Bowyer P."/>
            <person name="Matsuda Y."/>
            <person name="Mondo S."/>
            <person name="Lyhne E.K."/>
            <person name="Kogle M.E."/>
            <person name="Clum A."/>
            <person name="Lipzen A."/>
            <person name="Salamov A."/>
            <person name="Ngan C.Y."/>
            <person name="Daum C."/>
            <person name="Chiniquy J."/>
            <person name="Barry K."/>
            <person name="LaButti K."/>
            <person name="Haridas S."/>
            <person name="Simmons B.A."/>
            <person name="Magnuson J.K."/>
            <person name="Mortensen U.H."/>
            <person name="Larsen T.O."/>
            <person name="Grigoriev I.V."/>
            <person name="Baker S.E."/>
            <person name="Andersen M.R."/>
        </authorList>
    </citation>
    <scope>NUCLEOTIDE SEQUENCE [LARGE SCALE GENOMIC DNA]</scope>
    <source>
        <strain evidence="5">IBT 16806</strain>
    </source>
</reference>
<evidence type="ECO:0000313" key="4">
    <source>
        <dbReference type="EMBL" id="PKX91134.1"/>
    </source>
</evidence>
<evidence type="ECO:0000256" key="2">
    <source>
        <dbReference type="ARBA" id="ARBA00022801"/>
    </source>
</evidence>
<evidence type="ECO:0000259" key="3">
    <source>
        <dbReference type="Pfam" id="PF00144"/>
    </source>
</evidence>
<dbReference type="STRING" id="1392255.A0A2I1C0H5"/>
<protein>
    <submittedName>
        <fullName evidence="4">Beta-lactamase family protein</fullName>
    </submittedName>
</protein>
<organism evidence="4 5">
    <name type="scientific">Aspergillus novofumigatus (strain IBT 16806)</name>
    <dbReference type="NCBI Taxonomy" id="1392255"/>
    <lineage>
        <taxon>Eukaryota</taxon>
        <taxon>Fungi</taxon>
        <taxon>Dikarya</taxon>
        <taxon>Ascomycota</taxon>
        <taxon>Pezizomycotina</taxon>
        <taxon>Eurotiomycetes</taxon>
        <taxon>Eurotiomycetidae</taxon>
        <taxon>Eurotiales</taxon>
        <taxon>Aspergillaceae</taxon>
        <taxon>Aspergillus</taxon>
        <taxon>Aspergillus subgen. Fumigati</taxon>
    </lineage>
</organism>
<dbReference type="InterPro" id="IPR001466">
    <property type="entry name" value="Beta-lactam-related"/>
</dbReference>
<dbReference type="Proteomes" id="UP000234474">
    <property type="component" value="Unassembled WGS sequence"/>
</dbReference>
<sequence>MASLDEVFAEATENGSILGAIILGRDTSRKFNYSKAFGRRTFGDGEESLMRTDTVLSFASATKLITCIAVMQLVEAGKLNLDDDMSPIIPELAEQDVLLGFDERNGEPQYRKRANPLKLRYLLTHSAGLAYEMGALNNRAPQTGSTVVERFAYPLAYEPGTGWGYSPGVDWAGKVVERVTGETLESYFRKHIFDPLDITSITFWPHKHPSIQGKLATMTARTASGGVEPYNGPYLTDGAEDCFGGQGAYGNLEDYMKILTSLLVNDGKLLRKETADQFFQPQLTAESKAAQKALFQDPEKLKLFIGDFPSDMEYDWGLGGVLVQSDGRTRRSKGTMIWSGMPNIFWFIDRARGLCGVVGMQLLPPADPKAQELVRLFEEGMCQLLGSQVV</sequence>
<dbReference type="EMBL" id="MSZS01000007">
    <property type="protein sequence ID" value="PKX91134.1"/>
    <property type="molecule type" value="Genomic_DNA"/>
</dbReference>
<evidence type="ECO:0000256" key="1">
    <source>
        <dbReference type="ARBA" id="ARBA00009009"/>
    </source>
</evidence>
<proteinExistence type="inferred from homology"/>
<dbReference type="AlphaFoldDB" id="A0A2I1C0H5"/>
<dbReference type="VEuPathDB" id="FungiDB:P174DRAFT_453998"/>
<dbReference type="SUPFAM" id="SSF56601">
    <property type="entry name" value="beta-lactamase/transpeptidase-like"/>
    <property type="match status" value="1"/>
</dbReference>
<dbReference type="OrthoDB" id="428260at2759"/>
<dbReference type="GeneID" id="36536522"/>
<dbReference type="PANTHER" id="PTHR43283:SF17">
    <property type="entry name" value="(LOVD), PUTATIVE (AFU_ORTHOLOGUE AFUA_5G00920)-RELATED"/>
    <property type="match status" value="1"/>
</dbReference>
<dbReference type="RefSeq" id="XP_024679729.1">
    <property type="nucleotide sequence ID" value="XM_024829196.1"/>
</dbReference>
<gene>
    <name evidence="4" type="ORF">P174DRAFT_453998</name>
</gene>
<keyword evidence="5" id="KW-1185">Reference proteome</keyword>
<dbReference type="InterPro" id="IPR012338">
    <property type="entry name" value="Beta-lactam/transpept-like"/>
</dbReference>
<dbReference type="Gene3D" id="3.40.710.10">
    <property type="entry name" value="DD-peptidase/beta-lactamase superfamily"/>
    <property type="match status" value="1"/>
</dbReference>
<comment type="similarity">
    <text evidence="1">Belongs to the class-A beta-lactamase family.</text>
</comment>